<comment type="caution">
    <text evidence="2">The sequence shown here is derived from an EMBL/GenBank/DDBJ whole genome shotgun (WGS) entry which is preliminary data.</text>
</comment>
<feature type="signal peptide" evidence="1">
    <location>
        <begin position="1"/>
        <end position="19"/>
    </location>
</feature>
<organism evidence="2 3">
    <name type="scientific">Colletotrichum asianum</name>
    <dbReference type="NCBI Taxonomy" id="702518"/>
    <lineage>
        <taxon>Eukaryota</taxon>
        <taxon>Fungi</taxon>
        <taxon>Dikarya</taxon>
        <taxon>Ascomycota</taxon>
        <taxon>Pezizomycotina</taxon>
        <taxon>Sordariomycetes</taxon>
        <taxon>Hypocreomycetidae</taxon>
        <taxon>Glomerellales</taxon>
        <taxon>Glomerellaceae</taxon>
        <taxon>Colletotrichum</taxon>
        <taxon>Colletotrichum gloeosporioides species complex</taxon>
    </lineage>
</organism>
<dbReference type="EMBL" id="WOWK01000094">
    <property type="protein sequence ID" value="KAF0319595.1"/>
    <property type="molecule type" value="Genomic_DNA"/>
</dbReference>
<evidence type="ECO:0000256" key="1">
    <source>
        <dbReference type="SAM" id="SignalP"/>
    </source>
</evidence>
<evidence type="ECO:0000313" key="3">
    <source>
        <dbReference type="Proteomes" id="UP000434172"/>
    </source>
</evidence>
<keyword evidence="3" id="KW-1185">Reference proteome</keyword>
<accession>A0A8H3W530</accession>
<keyword evidence="1" id="KW-0732">Signal</keyword>
<name>A0A8H3W530_9PEZI</name>
<dbReference type="OrthoDB" id="4792775at2759"/>
<dbReference type="Proteomes" id="UP000434172">
    <property type="component" value="Unassembled WGS sequence"/>
</dbReference>
<dbReference type="AlphaFoldDB" id="A0A8H3W530"/>
<reference evidence="2 3" key="1">
    <citation type="submission" date="2019-12" db="EMBL/GenBank/DDBJ databases">
        <title>A genome sequence resource for the geographically widespread anthracnose pathogen Colletotrichum asianum.</title>
        <authorList>
            <person name="Meng Y."/>
        </authorList>
    </citation>
    <scope>NUCLEOTIDE SEQUENCE [LARGE SCALE GENOMIC DNA]</scope>
    <source>
        <strain evidence="2 3">ICMP 18580</strain>
    </source>
</reference>
<sequence>MKVAAVFIAALSLATSVAAEGCLPCSERKGGVVCTTPPPNSHGCGLCCDTAQQCQRFVELGYCK</sequence>
<feature type="chain" id="PRO_5034400964" evidence="1">
    <location>
        <begin position="20"/>
        <end position="64"/>
    </location>
</feature>
<evidence type="ECO:0000313" key="2">
    <source>
        <dbReference type="EMBL" id="KAF0319595.1"/>
    </source>
</evidence>
<protein>
    <submittedName>
        <fullName evidence="2">Uncharacterized protein</fullName>
    </submittedName>
</protein>
<gene>
    <name evidence="2" type="ORF">GQ607_013243</name>
</gene>
<proteinExistence type="predicted"/>